<dbReference type="OrthoDB" id="9919837at2"/>
<protein>
    <submittedName>
        <fullName evidence="2">Uncharacterized protein</fullName>
    </submittedName>
</protein>
<organism evidence="2 3">
    <name type="scientific">Actinomadura geliboluensis</name>
    <dbReference type="NCBI Taxonomy" id="882440"/>
    <lineage>
        <taxon>Bacteria</taxon>
        <taxon>Bacillati</taxon>
        <taxon>Actinomycetota</taxon>
        <taxon>Actinomycetes</taxon>
        <taxon>Streptosporangiales</taxon>
        <taxon>Thermomonosporaceae</taxon>
        <taxon>Actinomadura</taxon>
    </lineage>
</organism>
<dbReference type="RefSeq" id="WP_138636346.1">
    <property type="nucleotide sequence ID" value="NZ_VCKZ01000063.1"/>
</dbReference>
<evidence type="ECO:0000313" key="3">
    <source>
        <dbReference type="Proteomes" id="UP000305238"/>
    </source>
</evidence>
<comment type="caution">
    <text evidence="2">The sequence shown here is derived from an EMBL/GenBank/DDBJ whole genome shotgun (WGS) entry which is preliminary data.</text>
</comment>
<sequence length="114" mass="11707">MRAHPEQLSRLTALSAVVSARIIVARPVPLAAGNLQRAAFAVGSGQVGGDQALVVFSESSAGVRMSVRLTDAHGEVTDWIADRSTQTLRPHGELVTDSGPADPAPADDAPDAVG</sequence>
<evidence type="ECO:0000313" key="2">
    <source>
        <dbReference type="EMBL" id="TMR40246.1"/>
    </source>
</evidence>
<dbReference type="EMBL" id="VCKZ01000063">
    <property type="protein sequence ID" value="TMR40246.1"/>
    <property type="molecule type" value="Genomic_DNA"/>
</dbReference>
<dbReference type="AlphaFoldDB" id="A0A5S4H590"/>
<dbReference type="Proteomes" id="UP000305238">
    <property type="component" value="Unassembled WGS sequence"/>
</dbReference>
<accession>A0A5S4H590</accession>
<keyword evidence="3" id="KW-1185">Reference proteome</keyword>
<name>A0A5S4H590_9ACTN</name>
<reference evidence="2 3" key="1">
    <citation type="submission" date="2019-05" db="EMBL/GenBank/DDBJ databases">
        <title>Draft genome sequence of Actinomadura geliboluensis A8036.</title>
        <authorList>
            <person name="Saricaoglu S."/>
            <person name="Isik K."/>
        </authorList>
    </citation>
    <scope>NUCLEOTIDE SEQUENCE [LARGE SCALE GENOMIC DNA]</scope>
    <source>
        <strain evidence="2 3">A8036</strain>
    </source>
</reference>
<proteinExistence type="predicted"/>
<gene>
    <name evidence="2" type="ORF">ETD96_11735</name>
</gene>
<evidence type="ECO:0000256" key="1">
    <source>
        <dbReference type="SAM" id="MobiDB-lite"/>
    </source>
</evidence>
<feature type="region of interest" description="Disordered" evidence="1">
    <location>
        <begin position="83"/>
        <end position="114"/>
    </location>
</feature>
<feature type="compositionally biased region" description="Low complexity" evidence="1">
    <location>
        <begin position="100"/>
        <end position="114"/>
    </location>
</feature>